<evidence type="ECO:0000259" key="8">
    <source>
        <dbReference type="PROSITE" id="PS50198"/>
    </source>
</evidence>
<evidence type="ECO:0000256" key="6">
    <source>
        <dbReference type="PROSITE-ProRule" id="PRU00278"/>
    </source>
</evidence>
<name>A0A5K7X5T4_9BACT</name>
<dbReference type="InterPro" id="IPR000297">
    <property type="entry name" value="PPIase_PpiC"/>
</dbReference>
<feature type="domain" description="PpiC" evidence="8">
    <location>
        <begin position="472"/>
        <end position="565"/>
    </location>
</feature>
<feature type="compositionally biased region" description="Low complexity" evidence="7">
    <location>
        <begin position="52"/>
        <end position="65"/>
    </location>
</feature>
<dbReference type="SUPFAM" id="SSF54534">
    <property type="entry name" value="FKBP-like"/>
    <property type="match status" value="2"/>
</dbReference>
<keyword evidence="5 6" id="KW-0413">Isomerase</keyword>
<evidence type="ECO:0000256" key="3">
    <source>
        <dbReference type="ARBA" id="ARBA00022729"/>
    </source>
</evidence>
<dbReference type="InterPro" id="IPR050245">
    <property type="entry name" value="PrsA_foldase"/>
</dbReference>
<keyword evidence="4 6" id="KW-0697">Rotamase</keyword>
<feature type="domain" description="PpiC" evidence="8">
    <location>
        <begin position="196"/>
        <end position="287"/>
    </location>
</feature>
<dbReference type="Pfam" id="PF00639">
    <property type="entry name" value="Rotamase"/>
    <property type="match status" value="2"/>
</dbReference>
<dbReference type="KEGG" id="lpav:PLANPX_1327"/>
<protein>
    <recommendedName>
        <fullName evidence="2">peptidylprolyl isomerase</fullName>
        <ecNumber evidence="2">5.2.1.8</ecNumber>
    </recommendedName>
</protein>
<proteinExistence type="predicted"/>
<comment type="catalytic activity">
    <reaction evidence="1">
        <text>[protein]-peptidylproline (omega=180) = [protein]-peptidylproline (omega=0)</text>
        <dbReference type="Rhea" id="RHEA:16237"/>
        <dbReference type="Rhea" id="RHEA-COMP:10747"/>
        <dbReference type="Rhea" id="RHEA-COMP:10748"/>
        <dbReference type="ChEBI" id="CHEBI:83833"/>
        <dbReference type="ChEBI" id="CHEBI:83834"/>
        <dbReference type="EC" id="5.2.1.8"/>
    </reaction>
</comment>
<dbReference type="RefSeq" id="WP_152097806.1">
    <property type="nucleotide sequence ID" value="NZ_AP021861.1"/>
</dbReference>
<evidence type="ECO:0000313" key="10">
    <source>
        <dbReference type="Proteomes" id="UP000326837"/>
    </source>
</evidence>
<feature type="region of interest" description="Disordered" evidence="7">
    <location>
        <begin position="52"/>
        <end position="74"/>
    </location>
</feature>
<evidence type="ECO:0000256" key="4">
    <source>
        <dbReference type="ARBA" id="ARBA00023110"/>
    </source>
</evidence>
<evidence type="ECO:0000313" key="9">
    <source>
        <dbReference type="EMBL" id="BBO31715.1"/>
    </source>
</evidence>
<organism evidence="9 10">
    <name type="scientific">Lacipirellula parvula</name>
    <dbReference type="NCBI Taxonomy" id="2650471"/>
    <lineage>
        <taxon>Bacteria</taxon>
        <taxon>Pseudomonadati</taxon>
        <taxon>Planctomycetota</taxon>
        <taxon>Planctomycetia</taxon>
        <taxon>Pirellulales</taxon>
        <taxon>Lacipirellulaceae</taxon>
        <taxon>Lacipirellula</taxon>
    </lineage>
</organism>
<sequence length="637" mass="70619">MSSTDAEAAMRAAEWKHRFVWFGIAATVLAIAVLIRMSQGDVAVQAAAPQAAAASAPRSAEESQPLPRPGRPTHDVMALINGKDISRKDLTDACVQRYGEDVLESIVNKRLITNHCTNHNITVTQAEIDAEIDRMAKRFQLGREQWLEMLQKERGVTAAEYARDIVWPTLALRKLADKQLQVSQEELQKAYEQEFGPMVRARLIAVGNAEKAKQIHAQVSAHPDSFAKVAIEQSEDVNSASIGGMIQPIRRHVGDPKIEAEAFRLQPGQVSAIIPAAQQFIILKCDEHIAAQPMPMAQVQDRLVERIKEEKLRDAATGIFEKVQQTAVVQNVYNNPELSKTMPGVVATVNGDRITMQELGAECLLRHGEEVLEGEISRTLLEQELKATGVTVTQADIDAEMVHAAELAGVVDAKGDADLPKWIETVTAEQGVSKERYLRDSVWPSAALKKLSAKGVQVTEEDIAKGFDANYGERVRCRAIVLSNQRQAQDVWNKARQNPSLEYFGDLAAEYSVEPTSKALRGEVPPLGRYGGQDTLENEAFKLQNGELSQIIQLGDKFIILRCEGRTERMDIELKDVREILRRDIFEKKLRMTMGQKFEEINSRARVDNYLAGTTQDPAPKPGAVREDTAVLPTATR</sequence>
<dbReference type="SUPFAM" id="SSF109998">
    <property type="entry name" value="Triger factor/SurA peptide-binding domain-like"/>
    <property type="match status" value="2"/>
</dbReference>
<accession>A0A5K7X5T4</accession>
<dbReference type="PROSITE" id="PS50198">
    <property type="entry name" value="PPIC_PPIASE_2"/>
    <property type="match status" value="2"/>
</dbReference>
<evidence type="ECO:0000256" key="2">
    <source>
        <dbReference type="ARBA" id="ARBA00013194"/>
    </source>
</evidence>
<dbReference type="Gene3D" id="1.10.4030.10">
    <property type="entry name" value="Porin chaperone SurA, peptide-binding domain"/>
    <property type="match status" value="2"/>
</dbReference>
<evidence type="ECO:0000256" key="5">
    <source>
        <dbReference type="ARBA" id="ARBA00023235"/>
    </source>
</evidence>
<dbReference type="GO" id="GO:0003755">
    <property type="term" value="F:peptidyl-prolyl cis-trans isomerase activity"/>
    <property type="evidence" value="ECO:0007669"/>
    <property type="project" value="UniProtKB-KW"/>
</dbReference>
<dbReference type="Gene3D" id="3.10.50.40">
    <property type="match status" value="2"/>
</dbReference>
<dbReference type="EC" id="5.2.1.8" evidence="2"/>
<dbReference type="InterPro" id="IPR027304">
    <property type="entry name" value="Trigger_fact/SurA_dom_sf"/>
</dbReference>
<reference evidence="10" key="1">
    <citation type="submission" date="2019-10" db="EMBL/GenBank/DDBJ databases">
        <title>Lacipirellula parvula gen. nov., sp. nov., representing a lineage of planctomycetes widespread in freshwater anoxic habitats, and description of the family Lacipirellulaceae.</title>
        <authorList>
            <person name="Dedysh S.N."/>
            <person name="Kulichevskaya I.S."/>
            <person name="Beletsky A.V."/>
            <person name="Rakitin A.L."/>
            <person name="Mardanov A.V."/>
            <person name="Ivanova A.A."/>
            <person name="Saltykova V.X."/>
            <person name="Rijpstra W.I.C."/>
            <person name="Sinninghe Damste J.S."/>
            <person name="Ravin N.V."/>
        </authorList>
    </citation>
    <scope>NUCLEOTIDE SEQUENCE [LARGE SCALE GENOMIC DNA]</scope>
    <source>
        <strain evidence="10">PX69</strain>
    </source>
</reference>
<dbReference type="EMBL" id="AP021861">
    <property type="protein sequence ID" value="BBO31715.1"/>
    <property type="molecule type" value="Genomic_DNA"/>
</dbReference>
<dbReference type="PANTHER" id="PTHR47245">
    <property type="entry name" value="PEPTIDYLPROLYL ISOMERASE"/>
    <property type="match status" value="1"/>
</dbReference>
<dbReference type="AlphaFoldDB" id="A0A5K7X5T4"/>
<keyword evidence="3" id="KW-0732">Signal</keyword>
<gene>
    <name evidence="9" type="ORF">PLANPX_1327</name>
</gene>
<evidence type="ECO:0000256" key="1">
    <source>
        <dbReference type="ARBA" id="ARBA00000971"/>
    </source>
</evidence>
<feature type="region of interest" description="Disordered" evidence="7">
    <location>
        <begin position="612"/>
        <end position="637"/>
    </location>
</feature>
<keyword evidence="10" id="KW-1185">Reference proteome</keyword>
<evidence type="ECO:0000256" key="7">
    <source>
        <dbReference type="SAM" id="MobiDB-lite"/>
    </source>
</evidence>
<dbReference type="InterPro" id="IPR046357">
    <property type="entry name" value="PPIase_dom_sf"/>
</dbReference>
<dbReference type="PANTHER" id="PTHR47245:SF1">
    <property type="entry name" value="FOLDASE PROTEIN PRSA"/>
    <property type="match status" value="1"/>
</dbReference>
<dbReference type="Proteomes" id="UP000326837">
    <property type="component" value="Chromosome"/>
</dbReference>